<dbReference type="InterPro" id="IPR011010">
    <property type="entry name" value="DNA_brk_join_enz"/>
</dbReference>
<dbReference type="HAMAP" id="MF_01808">
    <property type="entry name" value="Recomb_XerC_XerD"/>
    <property type="match status" value="1"/>
</dbReference>
<evidence type="ECO:0000256" key="9">
    <source>
        <dbReference type="ARBA" id="ARBA00023306"/>
    </source>
</evidence>
<feature type="domain" description="Core-binding (CB)" evidence="12">
    <location>
        <begin position="8"/>
        <end position="93"/>
    </location>
</feature>
<evidence type="ECO:0000256" key="2">
    <source>
        <dbReference type="ARBA" id="ARBA00010450"/>
    </source>
</evidence>
<reference evidence="13 14" key="1">
    <citation type="journal article" date="2018" name="Sci. Adv.">
        <title>Multi-heme cytochromes provide a pathway for survival in energy-limited environments.</title>
        <authorList>
            <person name="Deng X."/>
            <person name="Dohmae N."/>
            <person name="Nealson K.H."/>
            <person name="Hashimoto K."/>
            <person name="Okamoto A."/>
        </authorList>
    </citation>
    <scope>NUCLEOTIDE SEQUENCE [LARGE SCALE GENOMIC DNA]</scope>
    <source>
        <strain evidence="13 14">IS5</strain>
    </source>
</reference>
<dbReference type="SUPFAM" id="SSF56349">
    <property type="entry name" value="DNA breaking-rejoining enzymes"/>
    <property type="match status" value="1"/>
</dbReference>
<gene>
    <name evidence="10" type="primary">xerC</name>
    <name evidence="13" type="ORF">DFE_0959</name>
</gene>
<dbReference type="Gene3D" id="1.10.150.130">
    <property type="match status" value="1"/>
</dbReference>
<keyword evidence="8 10" id="KW-0233">DNA recombination</keyword>
<dbReference type="PROSITE" id="PS51900">
    <property type="entry name" value="CB"/>
    <property type="match status" value="1"/>
</dbReference>
<dbReference type="InterPro" id="IPR004107">
    <property type="entry name" value="Integrase_SAM-like_N"/>
</dbReference>
<evidence type="ECO:0000256" key="1">
    <source>
        <dbReference type="ARBA" id="ARBA00004496"/>
    </source>
</evidence>
<dbReference type="AlphaFoldDB" id="A0A2Z6AWU8"/>
<keyword evidence="9 10" id="KW-0131">Cell cycle</keyword>
<comment type="subcellular location">
    <subcellularLocation>
        <location evidence="1 10">Cytoplasm</location>
    </subcellularLocation>
</comment>
<dbReference type="InterPro" id="IPR011932">
    <property type="entry name" value="Recomb_XerD"/>
</dbReference>
<dbReference type="InterPro" id="IPR044068">
    <property type="entry name" value="CB"/>
</dbReference>
<dbReference type="Gene3D" id="1.10.443.10">
    <property type="entry name" value="Intergrase catalytic core"/>
    <property type="match status" value="1"/>
</dbReference>
<feature type="active site" evidence="10">
    <location>
        <position position="250"/>
    </location>
</feature>
<keyword evidence="14" id="KW-1185">Reference proteome</keyword>
<dbReference type="PANTHER" id="PTHR30349:SF81">
    <property type="entry name" value="TYROSINE RECOMBINASE XERC"/>
    <property type="match status" value="1"/>
</dbReference>
<feature type="active site" evidence="10">
    <location>
        <position position="273"/>
    </location>
</feature>
<feature type="active site" evidence="10">
    <location>
        <position position="178"/>
    </location>
</feature>
<keyword evidence="5 10" id="KW-0159">Chromosome partition</keyword>
<dbReference type="NCBIfam" id="TIGR02225">
    <property type="entry name" value="recomb_XerD"/>
    <property type="match status" value="1"/>
</dbReference>
<dbReference type="PROSITE" id="PS51898">
    <property type="entry name" value="TYR_RECOMBINASE"/>
    <property type="match status" value="1"/>
</dbReference>
<dbReference type="GO" id="GO:0006313">
    <property type="term" value="P:DNA transposition"/>
    <property type="evidence" value="ECO:0007669"/>
    <property type="project" value="UniProtKB-UniRule"/>
</dbReference>
<dbReference type="NCBIfam" id="NF001399">
    <property type="entry name" value="PRK00283.1"/>
    <property type="match status" value="1"/>
</dbReference>
<protein>
    <recommendedName>
        <fullName evidence="10">Tyrosine recombinase XerC</fullName>
    </recommendedName>
</protein>
<evidence type="ECO:0000256" key="7">
    <source>
        <dbReference type="ARBA" id="ARBA00023125"/>
    </source>
</evidence>
<evidence type="ECO:0000256" key="5">
    <source>
        <dbReference type="ARBA" id="ARBA00022829"/>
    </source>
</evidence>
<evidence type="ECO:0000313" key="13">
    <source>
        <dbReference type="EMBL" id="BBD07685.1"/>
    </source>
</evidence>
<evidence type="ECO:0000256" key="10">
    <source>
        <dbReference type="HAMAP-Rule" id="MF_01808"/>
    </source>
</evidence>
<keyword evidence="6 10" id="KW-0229">DNA integration</keyword>
<dbReference type="KEGG" id="dfl:DFE_0959"/>
<feature type="domain" description="Tyr recombinase" evidence="11">
    <location>
        <begin position="114"/>
        <end position="295"/>
    </location>
</feature>
<dbReference type="EMBL" id="AP017378">
    <property type="protein sequence ID" value="BBD07685.1"/>
    <property type="molecule type" value="Genomic_DNA"/>
</dbReference>
<dbReference type="GO" id="GO:0051301">
    <property type="term" value="P:cell division"/>
    <property type="evidence" value="ECO:0007669"/>
    <property type="project" value="UniProtKB-KW"/>
</dbReference>
<dbReference type="InterPro" id="IPR002104">
    <property type="entry name" value="Integrase_catalytic"/>
</dbReference>
<name>A0A2Z6AWU8_9BACT</name>
<proteinExistence type="inferred from homology"/>
<evidence type="ECO:0000259" key="11">
    <source>
        <dbReference type="PROSITE" id="PS51898"/>
    </source>
</evidence>
<dbReference type="RefSeq" id="WP_126377151.1">
    <property type="nucleotide sequence ID" value="NZ_AP017378.1"/>
</dbReference>
<dbReference type="GO" id="GO:0009037">
    <property type="term" value="F:tyrosine-based site-specific recombinase activity"/>
    <property type="evidence" value="ECO:0007669"/>
    <property type="project" value="UniProtKB-UniRule"/>
</dbReference>
<evidence type="ECO:0000313" key="14">
    <source>
        <dbReference type="Proteomes" id="UP000269883"/>
    </source>
</evidence>
<comment type="subunit">
    <text evidence="10">Forms a cyclic heterotetrameric complex composed of two molecules of XerC and two molecules of XerD.</text>
</comment>
<evidence type="ECO:0000259" key="12">
    <source>
        <dbReference type="PROSITE" id="PS51900"/>
    </source>
</evidence>
<dbReference type="Pfam" id="PF02899">
    <property type="entry name" value="Phage_int_SAM_1"/>
    <property type="match status" value="1"/>
</dbReference>
<organism evidence="13 14">
    <name type="scientific">Desulfovibrio ferrophilus</name>
    <dbReference type="NCBI Taxonomy" id="241368"/>
    <lineage>
        <taxon>Bacteria</taxon>
        <taxon>Pseudomonadati</taxon>
        <taxon>Thermodesulfobacteriota</taxon>
        <taxon>Desulfovibrionia</taxon>
        <taxon>Desulfovibrionales</taxon>
        <taxon>Desulfovibrionaceae</taxon>
        <taxon>Desulfovibrio</taxon>
    </lineage>
</organism>
<feature type="active site" evidence="10">
    <location>
        <position position="154"/>
    </location>
</feature>
<dbReference type="OrthoDB" id="9801717at2"/>
<accession>A0A2Z6AWU8</accession>
<keyword evidence="7 10" id="KW-0238">DNA-binding</keyword>
<dbReference type="Proteomes" id="UP000269883">
    <property type="component" value="Chromosome"/>
</dbReference>
<evidence type="ECO:0000256" key="4">
    <source>
        <dbReference type="ARBA" id="ARBA00022618"/>
    </source>
</evidence>
<evidence type="ECO:0000256" key="3">
    <source>
        <dbReference type="ARBA" id="ARBA00022490"/>
    </source>
</evidence>
<comment type="similarity">
    <text evidence="10">Belongs to the 'phage' integrase family. XerC subfamily.</text>
</comment>
<dbReference type="CDD" id="cd00798">
    <property type="entry name" value="INT_XerDC_C"/>
    <property type="match status" value="1"/>
</dbReference>
<sequence length="303" mass="34067">MTALHDSYSAHPQMDAYLEHLLVVRGLSENSLAAYATDLREFSTFLNEKNAELADVSGQTLSLYLFHLRRKGLASRSLARHLSALRGFFSYLADEGLADSDPAEFLENPKLPRKLPEVLTINEMAEVLKQPDLSTKLGFRDRTMLELLYAAGLRVSELVEMKAFDFDPQVGVLKIFGKGSKERLIPIHYAAQEFLQNYLQSWRGQFKPVEDAVFLNRSGKGLSRQAVWKAVKRHALTAGITRNVSPHTFRHSFATHLLEGGADLRTVQLLLGHADIAATEIYTHVQAGRLVKIHRQHHPRSGM</sequence>
<dbReference type="InterPro" id="IPR010998">
    <property type="entry name" value="Integrase_recombinase_N"/>
</dbReference>
<feature type="active site" evidence="10">
    <location>
        <position position="247"/>
    </location>
</feature>
<comment type="function">
    <text evidence="10">Site-specific tyrosine recombinase, which acts by catalyzing the cutting and rejoining of the recombining DNA molecules. The XerC-XerD complex is essential to convert dimers of the bacterial chromosome into monomers to permit their segregation at cell division. It also contributes to the segregational stability of plasmids.</text>
</comment>
<dbReference type="GO" id="GO:0005737">
    <property type="term" value="C:cytoplasm"/>
    <property type="evidence" value="ECO:0007669"/>
    <property type="project" value="UniProtKB-SubCell"/>
</dbReference>
<dbReference type="PANTHER" id="PTHR30349">
    <property type="entry name" value="PHAGE INTEGRASE-RELATED"/>
    <property type="match status" value="1"/>
</dbReference>
<evidence type="ECO:0000256" key="8">
    <source>
        <dbReference type="ARBA" id="ARBA00023172"/>
    </source>
</evidence>
<feature type="active site" description="O-(3'-phospho-DNA)-tyrosine intermediate" evidence="10">
    <location>
        <position position="282"/>
    </location>
</feature>
<dbReference type="InterPro" id="IPR023009">
    <property type="entry name" value="Tyrosine_recombinase_XerC/XerD"/>
</dbReference>
<dbReference type="GO" id="GO:0003677">
    <property type="term" value="F:DNA binding"/>
    <property type="evidence" value="ECO:0007669"/>
    <property type="project" value="UniProtKB-UniRule"/>
</dbReference>
<dbReference type="Pfam" id="PF00589">
    <property type="entry name" value="Phage_integrase"/>
    <property type="match status" value="1"/>
</dbReference>
<comment type="similarity">
    <text evidence="2">Belongs to the 'phage' integrase family. XerD subfamily.</text>
</comment>
<keyword evidence="4 10" id="KW-0132">Cell division</keyword>
<keyword evidence="3 10" id="KW-0963">Cytoplasm</keyword>
<dbReference type="InterPro" id="IPR050090">
    <property type="entry name" value="Tyrosine_recombinase_XerCD"/>
</dbReference>
<dbReference type="GO" id="GO:0007059">
    <property type="term" value="P:chromosome segregation"/>
    <property type="evidence" value="ECO:0007669"/>
    <property type="project" value="UniProtKB-UniRule"/>
</dbReference>
<dbReference type="InterPro" id="IPR013762">
    <property type="entry name" value="Integrase-like_cat_sf"/>
</dbReference>
<evidence type="ECO:0000256" key="6">
    <source>
        <dbReference type="ARBA" id="ARBA00022908"/>
    </source>
</evidence>